<accession>F4P7P6</accession>
<evidence type="ECO:0000313" key="2">
    <source>
        <dbReference type="Proteomes" id="UP000007241"/>
    </source>
</evidence>
<organism evidence="1 2">
    <name type="scientific">Batrachochytrium dendrobatidis (strain JAM81 / FGSC 10211)</name>
    <name type="common">Frog chytrid fungus</name>
    <dbReference type="NCBI Taxonomy" id="684364"/>
    <lineage>
        <taxon>Eukaryota</taxon>
        <taxon>Fungi</taxon>
        <taxon>Fungi incertae sedis</taxon>
        <taxon>Chytridiomycota</taxon>
        <taxon>Chytridiomycota incertae sedis</taxon>
        <taxon>Chytridiomycetes</taxon>
        <taxon>Rhizophydiales</taxon>
        <taxon>Rhizophydiales incertae sedis</taxon>
        <taxon>Batrachochytrium</taxon>
    </lineage>
</organism>
<dbReference type="PANTHER" id="PTHR46862">
    <property type="entry name" value="OS07G0661900 PROTEIN"/>
    <property type="match status" value="1"/>
</dbReference>
<name>F4P7P6_BATDJ</name>
<dbReference type="Pfam" id="PF01535">
    <property type="entry name" value="PPR"/>
    <property type="match status" value="1"/>
</dbReference>
<dbReference type="STRING" id="684364.F4P7P6"/>
<proteinExistence type="predicted"/>
<dbReference type="InterPro" id="IPR011990">
    <property type="entry name" value="TPR-like_helical_dom_sf"/>
</dbReference>
<dbReference type="GeneID" id="18239050"/>
<dbReference type="InParanoid" id="F4P7P6"/>
<dbReference type="HOGENOM" id="CLU_034298_0_0_1"/>
<dbReference type="EMBL" id="GL882888">
    <property type="protein sequence ID" value="EGF78642.1"/>
    <property type="molecule type" value="Genomic_DNA"/>
</dbReference>
<dbReference type="OrthoDB" id="185373at2759"/>
<dbReference type="OMA" id="YFREMEL"/>
<dbReference type="RefSeq" id="XP_006680685.1">
    <property type="nucleotide sequence ID" value="XM_006680622.1"/>
</dbReference>
<dbReference type="GO" id="GO:0005739">
    <property type="term" value="C:mitochondrion"/>
    <property type="evidence" value="ECO:0000318"/>
    <property type="project" value="GO_Central"/>
</dbReference>
<dbReference type="GO" id="GO:0006396">
    <property type="term" value="P:RNA processing"/>
    <property type="evidence" value="ECO:0000318"/>
    <property type="project" value="GO_Central"/>
</dbReference>
<gene>
    <name evidence="1" type="ORF">BATDEDRAFT_26498</name>
</gene>
<dbReference type="Proteomes" id="UP000007241">
    <property type="component" value="Unassembled WGS sequence"/>
</dbReference>
<dbReference type="InterPro" id="IPR002885">
    <property type="entry name" value="PPR_rpt"/>
</dbReference>
<evidence type="ECO:0008006" key="3">
    <source>
        <dbReference type="Google" id="ProtNLM"/>
    </source>
</evidence>
<dbReference type="Gene3D" id="1.25.40.10">
    <property type="entry name" value="Tetratricopeptide repeat domain"/>
    <property type="match status" value="1"/>
</dbReference>
<dbReference type="AlphaFoldDB" id="F4P7P6"/>
<reference evidence="1 2" key="1">
    <citation type="submission" date="2009-12" db="EMBL/GenBank/DDBJ databases">
        <title>The draft genome of Batrachochytrium dendrobatidis.</title>
        <authorList>
            <consortium name="US DOE Joint Genome Institute (JGI-PGF)"/>
            <person name="Kuo A."/>
            <person name="Salamov A."/>
            <person name="Schmutz J."/>
            <person name="Lucas S."/>
            <person name="Pitluck S."/>
            <person name="Rosenblum E."/>
            <person name="Stajich J."/>
            <person name="Eisen M."/>
            <person name="Grigoriev I.V."/>
        </authorList>
    </citation>
    <scope>NUCLEOTIDE SEQUENCE [LARGE SCALE GENOMIC DNA]</scope>
    <source>
        <strain evidence="2">JAM81 / FGSC 10211</strain>
    </source>
</reference>
<dbReference type="GO" id="GO:0003729">
    <property type="term" value="F:mRNA binding"/>
    <property type="evidence" value="ECO:0000318"/>
    <property type="project" value="GO_Central"/>
</dbReference>
<keyword evidence="2" id="KW-1185">Reference proteome</keyword>
<sequence>MFKEVEQKSPALLASLPPYHFSKIIDIVVREKHKSIGGELVNRLHRASDILELMRKLQVRPNYAILLTALYIYGRMQDFSAVNSVFAEIQQREFSDMNRMTLARMCQACILCGQESRGQEYFSQLLHIDRSTRSYNLLIISYSLNNDEMGMLRSLERMLNDRFTPDASSISALCRLYRHRGDPGTVHNHLRVFKDNGGVLTLGMYVILMQMANSLGNYKDVIKYHKEMQAKGIETTSSVLSEILIACAYLDDVNAMWSAYKDYVASGLNLTKAMRFALCQSIGSLATDSSGLSEVIVVAATRNIDLRHMYEQLVRGYVLLGDAESVKVILRQMKVGVKRLRLKEYAHVVWAYVNAGDAESALAYVLDIERRNHSQSPELWFAVLVAVVQFSPESVKKIVDHIQNNFPNVSMDEMWDRVKKQIKGSRELRSGFDEYI</sequence>
<protein>
    <recommendedName>
        <fullName evidence="3">Pentacotripeptide-repeat region of PRORP domain-containing protein</fullName>
    </recommendedName>
</protein>
<dbReference type="PANTHER" id="PTHR46862:SF3">
    <property type="entry name" value="OS07G0661900 PROTEIN"/>
    <property type="match status" value="1"/>
</dbReference>
<dbReference type="GO" id="GO:0007005">
    <property type="term" value="P:mitochondrion organization"/>
    <property type="evidence" value="ECO:0000318"/>
    <property type="project" value="GO_Central"/>
</dbReference>
<evidence type="ECO:0000313" key="1">
    <source>
        <dbReference type="EMBL" id="EGF78642.1"/>
    </source>
</evidence>